<dbReference type="InterPro" id="IPR021950">
    <property type="entry name" value="Spt20"/>
</dbReference>
<dbReference type="GO" id="GO:0000124">
    <property type="term" value="C:SAGA complex"/>
    <property type="evidence" value="ECO:0007669"/>
    <property type="project" value="InterPro"/>
</dbReference>
<dbReference type="PANTHER" id="PTHR13526">
    <property type="entry name" value="TRANSCRIPTION FACTOR SPT20 HOMOLOG"/>
    <property type="match status" value="1"/>
</dbReference>
<proteinExistence type="predicted"/>
<dbReference type="PANTHER" id="PTHR13526:SF8">
    <property type="entry name" value="TRANSCRIPTION FACTOR SPT20 HOMOLOG"/>
    <property type="match status" value="1"/>
</dbReference>
<protein>
    <recommendedName>
        <fullName evidence="2">Spt20-like SEP domain-containing protein</fullName>
    </recommendedName>
</protein>
<sequence>MATAVSTKPMAHPGKIKRPPPPTFVQSGASGSRPAQTSPSSGSASANWTGSFKQFGNFSASGTAVNGASGRLVARVNGDPSQRTQDPSSRLQRPSTRRHAMGNGSADGRHTKKLVEPYVKTTSYILKKFAKFPPSLTMHLHPTHFRFDKQDGSFPYNSEMKVVIEHLKDGTVPHDMMEELIMGNVRFYDGCLIVQVIDHRSPSAEPTPVTKASTGQKLTPFSIHNYNEHMTPSSYVPYPKQNQATASSQPITGDQPPQAAKSPDSTEAPDTNKSKGKQPPAGEVTNAVTTGPKVFTTVLHPTPRSLQAELTLLSTIPDTRAQQRRQSQGFSTSRTSTSTSLTQPSTPLSAVAPPLERGHPAKRQKMLVEPYELPEVESKLILATAPPLYLDPVDSLEASQNLLKLLESPLHCHKPPSPKTRRRTVAELAADEALAAAEERFMLIMDERLEPAISGAANAAKSAVADGDGGAVPFEP</sequence>
<dbReference type="InterPro" id="IPR046468">
    <property type="entry name" value="Spt20-like_SEP"/>
</dbReference>
<organism evidence="3 4">
    <name type="scientific">Arthroderma otae (strain ATCC MYA-4605 / CBS 113480)</name>
    <name type="common">Microsporum canis</name>
    <dbReference type="NCBI Taxonomy" id="554155"/>
    <lineage>
        <taxon>Eukaryota</taxon>
        <taxon>Fungi</taxon>
        <taxon>Dikarya</taxon>
        <taxon>Ascomycota</taxon>
        <taxon>Pezizomycotina</taxon>
        <taxon>Eurotiomycetes</taxon>
        <taxon>Eurotiomycetidae</taxon>
        <taxon>Onygenales</taxon>
        <taxon>Arthrodermataceae</taxon>
        <taxon>Microsporum</taxon>
    </lineage>
</organism>
<feature type="region of interest" description="Disordered" evidence="1">
    <location>
        <begin position="230"/>
        <end position="289"/>
    </location>
</feature>
<feature type="compositionally biased region" description="Polar residues" evidence="1">
    <location>
        <begin position="79"/>
        <end position="94"/>
    </location>
</feature>
<name>C5G175_ARTOC</name>
<feature type="region of interest" description="Disordered" evidence="1">
    <location>
        <begin position="457"/>
        <end position="476"/>
    </location>
</feature>
<gene>
    <name evidence="3" type="ORF">MCYG_08697</name>
</gene>
<dbReference type="Proteomes" id="UP000002035">
    <property type="component" value="Unassembled WGS sequence"/>
</dbReference>
<dbReference type="eggNOG" id="ENOG502RKFS">
    <property type="taxonomic scope" value="Eukaryota"/>
</dbReference>
<feature type="region of interest" description="Disordered" evidence="1">
    <location>
        <begin position="76"/>
        <end position="113"/>
    </location>
</feature>
<accession>C5G175</accession>
<feature type="domain" description="Spt20-like SEP" evidence="2">
    <location>
        <begin position="131"/>
        <end position="404"/>
    </location>
</feature>
<dbReference type="Pfam" id="PF12090">
    <property type="entry name" value="Spt20_SEP"/>
    <property type="match status" value="1"/>
</dbReference>
<evidence type="ECO:0000256" key="1">
    <source>
        <dbReference type="SAM" id="MobiDB-lite"/>
    </source>
</evidence>
<reference evidence="4" key="1">
    <citation type="journal article" date="2012" name="MBio">
        <title>Comparative genome analysis of Trichophyton rubrum and related dermatophytes reveals candidate genes involved in infection.</title>
        <authorList>
            <person name="Martinez D.A."/>
            <person name="Oliver B.G."/>
            <person name="Graeser Y."/>
            <person name="Goldberg J.M."/>
            <person name="Li W."/>
            <person name="Martinez-Rossi N.M."/>
            <person name="Monod M."/>
            <person name="Shelest E."/>
            <person name="Barton R.C."/>
            <person name="Birch E."/>
            <person name="Brakhage A.A."/>
            <person name="Chen Z."/>
            <person name="Gurr S.J."/>
            <person name="Heiman D."/>
            <person name="Heitman J."/>
            <person name="Kosti I."/>
            <person name="Rossi A."/>
            <person name="Saif S."/>
            <person name="Samalova M."/>
            <person name="Saunders C.W."/>
            <person name="Shea T."/>
            <person name="Summerbell R.C."/>
            <person name="Xu J."/>
            <person name="Young S."/>
            <person name="Zeng Q."/>
            <person name="Birren B.W."/>
            <person name="Cuomo C.A."/>
            <person name="White T.C."/>
        </authorList>
    </citation>
    <scope>NUCLEOTIDE SEQUENCE [LARGE SCALE GENOMIC DNA]</scope>
    <source>
        <strain evidence="4">ATCC MYA-4605 / CBS 113480</strain>
    </source>
</reference>
<dbReference type="OrthoDB" id="1932706at2759"/>
<dbReference type="STRING" id="554155.C5G175"/>
<dbReference type="GO" id="GO:0003712">
    <property type="term" value="F:transcription coregulator activity"/>
    <property type="evidence" value="ECO:0007669"/>
    <property type="project" value="InterPro"/>
</dbReference>
<feature type="compositionally biased region" description="Polar residues" evidence="1">
    <location>
        <begin position="230"/>
        <end position="252"/>
    </location>
</feature>
<feature type="non-terminal residue" evidence="3">
    <location>
        <position position="476"/>
    </location>
</feature>
<dbReference type="EMBL" id="DS995710">
    <property type="protein sequence ID" value="EEQ28538.1"/>
    <property type="molecule type" value="Genomic_DNA"/>
</dbReference>
<feature type="region of interest" description="Disordered" evidence="1">
    <location>
        <begin position="1"/>
        <end position="49"/>
    </location>
</feature>
<evidence type="ECO:0000259" key="2">
    <source>
        <dbReference type="Pfam" id="PF12090"/>
    </source>
</evidence>
<dbReference type="RefSeq" id="XP_002842557.1">
    <property type="nucleotide sequence ID" value="XM_002842511.1"/>
</dbReference>
<keyword evidence="4" id="KW-1185">Reference proteome</keyword>
<dbReference type="HOGENOM" id="CLU_574366_0_0_1"/>
<dbReference type="GeneID" id="9226570"/>
<dbReference type="AlphaFoldDB" id="C5G175"/>
<evidence type="ECO:0000313" key="4">
    <source>
        <dbReference type="Proteomes" id="UP000002035"/>
    </source>
</evidence>
<feature type="region of interest" description="Disordered" evidence="1">
    <location>
        <begin position="316"/>
        <end position="359"/>
    </location>
</feature>
<feature type="compositionally biased region" description="Low complexity" evidence="1">
    <location>
        <begin position="324"/>
        <end position="349"/>
    </location>
</feature>
<dbReference type="VEuPathDB" id="FungiDB:MCYG_08697"/>
<evidence type="ECO:0000313" key="3">
    <source>
        <dbReference type="EMBL" id="EEQ28538.1"/>
    </source>
</evidence>
<dbReference type="OMA" id="ADHERYM"/>
<dbReference type="GO" id="GO:0006357">
    <property type="term" value="P:regulation of transcription by RNA polymerase II"/>
    <property type="evidence" value="ECO:0007669"/>
    <property type="project" value="TreeGrafter"/>
</dbReference>
<feature type="compositionally biased region" description="Polar residues" evidence="1">
    <location>
        <begin position="24"/>
        <end position="49"/>
    </location>
</feature>